<dbReference type="STRING" id="604088.SAMN04488060_0485"/>
<dbReference type="Pfam" id="PF13449">
    <property type="entry name" value="Phytase-like"/>
    <property type="match status" value="1"/>
</dbReference>
<name>A0A1I5KS35_9SPHN</name>
<sequence>MRIGRIFFVALLALGLSPGVFVRSDVAPPDLTGSVEIRALAFDAVTNGPLSLGGLWHLTSENDGFGGYSALVSLGEDMFLAGSDAGRVLLLTRPDREGPAPEVSGFTGFSNDGWIRIDLESIVRDPQTGRFWSGIEGSNHIVRFNPDRTWSAAFKPPAMQDWANNSGAEAMVRLADGRIIVIAEEDRGDARHEALLFEGDPVRGAVPAGFTLIGERGYNPAEATLLPDGRVLVILRAFELGLPPYFSVKLATFDPQDIRDGEAIALQPLSDLGRPFPQENFEGAVVTQEAGGDWAIWLISDDNFSKLQRTLLMRLDWPEAAR</sequence>
<evidence type="ECO:0000313" key="2">
    <source>
        <dbReference type="EMBL" id="SFO87768.1"/>
    </source>
</evidence>
<accession>A0A1I5KS35</accession>
<dbReference type="OrthoDB" id="9798693at2"/>
<protein>
    <recommendedName>
        <fullName evidence="1">Phytase-like domain-containing protein</fullName>
    </recommendedName>
</protein>
<gene>
    <name evidence="2" type="ORF">SAMN04488060_0485</name>
</gene>
<dbReference type="Proteomes" id="UP000199331">
    <property type="component" value="Unassembled WGS sequence"/>
</dbReference>
<proteinExistence type="predicted"/>
<evidence type="ECO:0000313" key="3">
    <source>
        <dbReference type="Proteomes" id="UP000199331"/>
    </source>
</evidence>
<feature type="domain" description="Phytase-like" evidence="1">
    <location>
        <begin position="64"/>
        <end position="304"/>
    </location>
</feature>
<dbReference type="InterPro" id="IPR027372">
    <property type="entry name" value="Phytase-like_dom"/>
</dbReference>
<dbReference type="EMBL" id="FOWZ01000001">
    <property type="protein sequence ID" value="SFO87768.1"/>
    <property type="molecule type" value="Genomic_DNA"/>
</dbReference>
<dbReference type="AlphaFoldDB" id="A0A1I5KS35"/>
<dbReference type="SUPFAM" id="SSF101898">
    <property type="entry name" value="NHL repeat"/>
    <property type="match status" value="1"/>
</dbReference>
<evidence type="ECO:0000259" key="1">
    <source>
        <dbReference type="Pfam" id="PF13449"/>
    </source>
</evidence>
<organism evidence="2 3">
    <name type="scientific">Qipengyuania nanhaisediminis</name>
    <dbReference type="NCBI Taxonomy" id="604088"/>
    <lineage>
        <taxon>Bacteria</taxon>
        <taxon>Pseudomonadati</taxon>
        <taxon>Pseudomonadota</taxon>
        <taxon>Alphaproteobacteria</taxon>
        <taxon>Sphingomonadales</taxon>
        <taxon>Erythrobacteraceae</taxon>
        <taxon>Qipengyuania</taxon>
    </lineage>
</organism>
<reference evidence="3" key="1">
    <citation type="submission" date="2016-10" db="EMBL/GenBank/DDBJ databases">
        <authorList>
            <person name="Varghese N."/>
            <person name="Submissions S."/>
        </authorList>
    </citation>
    <scope>NUCLEOTIDE SEQUENCE [LARGE SCALE GENOMIC DNA]</scope>
    <source>
        <strain evidence="3">CGMCC 1.7715</strain>
    </source>
</reference>
<keyword evidence="3" id="KW-1185">Reference proteome</keyword>